<feature type="domain" description="HTH tetR-type" evidence="6">
    <location>
        <begin position="20"/>
        <end position="80"/>
    </location>
</feature>
<evidence type="ECO:0000256" key="4">
    <source>
        <dbReference type="PROSITE-ProRule" id="PRU00335"/>
    </source>
</evidence>
<feature type="DNA-binding region" description="H-T-H motif" evidence="4">
    <location>
        <begin position="43"/>
        <end position="62"/>
    </location>
</feature>
<keyword evidence="3" id="KW-0804">Transcription</keyword>
<reference evidence="7 8" key="1">
    <citation type="submission" date="2020-09" db="EMBL/GenBank/DDBJ databases">
        <title>Biosynthesis of the nuclear factor of activated T cells inhibitor NFAT-133 and its congeners in Streptomyces pactum.</title>
        <authorList>
            <person name="Zhou W."/>
            <person name="Posri P."/>
            <person name="Abugrain M.E."/>
            <person name="Weisberg A.J."/>
            <person name="Chang J.H."/>
            <person name="Mahmud T."/>
        </authorList>
    </citation>
    <scope>NUCLEOTIDE SEQUENCE [LARGE SCALE GENOMIC DNA]</scope>
    <source>
        <strain evidence="7 8">ATCC 27456</strain>
    </source>
</reference>
<evidence type="ECO:0000256" key="5">
    <source>
        <dbReference type="SAM" id="MobiDB-lite"/>
    </source>
</evidence>
<evidence type="ECO:0000256" key="2">
    <source>
        <dbReference type="ARBA" id="ARBA00023125"/>
    </source>
</evidence>
<evidence type="ECO:0000259" key="6">
    <source>
        <dbReference type="PROSITE" id="PS50977"/>
    </source>
</evidence>
<dbReference type="InterPro" id="IPR050109">
    <property type="entry name" value="HTH-type_TetR-like_transc_reg"/>
</dbReference>
<evidence type="ECO:0000313" key="7">
    <source>
        <dbReference type="EMBL" id="MBH5337441.1"/>
    </source>
</evidence>
<dbReference type="PANTHER" id="PTHR30055:SF234">
    <property type="entry name" value="HTH-TYPE TRANSCRIPTIONAL REGULATOR BETI"/>
    <property type="match status" value="1"/>
</dbReference>
<protein>
    <submittedName>
        <fullName evidence="7">TetR family transcriptional regulator</fullName>
    </submittedName>
</protein>
<dbReference type="Gene3D" id="1.10.357.10">
    <property type="entry name" value="Tetracycline Repressor, domain 2"/>
    <property type="match status" value="1"/>
</dbReference>
<dbReference type="Pfam" id="PF00440">
    <property type="entry name" value="TetR_N"/>
    <property type="match status" value="1"/>
</dbReference>
<evidence type="ECO:0000313" key="8">
    <source>
        <dbReference type="Proteomes" id="UP000807371"/>
    </source>
</evidence>
<keyword evidence="8" id="KW-1185">Reference proteome</keyword>
<gene>
    <name evidence="7" type="ORF">IHE55_22830</name>
</gene>
<accession>A0ABS0NQL5</accession>
<feature type="region of interest" description="Disordered" evidence="5">
    <location>
        <begin position="1"/>
        <end position="20"/>
    </location>
</feature>
<keyword evidence="2 4" id="KW-0238">DNA-binding</keyword>
<dbReference type="EMBL" id="JACYXC010000001">
    <property type="protein sequence ID" value="MBH5337441.1"/>
    <property type="molecule type" value="Genomic_DNA"/>
</dbReference>
<comment type="caution">
    <text evidence="7">The sequence shown here is derived from an EMBL/GenBank/DDBJ whole genome shotgun (WGS) entry which is preliminary data.</text>
</comment>
<dbReference type="PROSITE" id="PS01081">
    <property type="entry name" value="HTH_TETR_1"/>
    <property type="match status" value="1"/>
</dbReference>
<dbReference type="SUPFAM" id="SSF46689">
    <property type="entry name" value="Homeodomain-like"/>
    <property type="match status" value="1"/>
</dbReference>
<dbReference type="PRINTS" id="PR00455">
    <property type="entry name" value="HTHTETR"/>
</dbReference>
<dbReference type="PROSITE" id="PS50977">
    <property type="entry name" value="HTH_TETR_2"/>
    <property type="match status" value="1"/>
</dbReference>
<dbReference type="PANTHER" id="PTHR30055">
    <property type="entry name" value="HTH-TYPE TRANSCRIPTIONAL REGULATOR RUTR"/>
    <property type="match status" value="1"/>
</dbReference>
<evidence type="ECO:0000256" key="3">
    <source>
        <dbReference type="ARBA" id="ARBA00023163"/>
    </source>
</evidence>
<keyword evidence="1" id="KW-0805">Transcription regulation</keyword>
<dbReference type="InterPro" id="IPR009057">
    <property type="entry name" value="Homeodomain-like_sf"/>
</dbReference>
<proteinExistence type="predicted"/>
<organism evidence="7 8">
    <name type="scientific">Streptomyces pactum</name>
    <dbReference type="NCBI Taxonomy" id="68249"/>
    <lineage>
        <taxon>Bacteria</taxon>
        <taxon>Bacillati</taxon>
        <taxon>Actinomycetota</taxon>
        <taxon>Actinomycetes</taxon>
        <taxon>Kitasatosporales</taxon>
        <taxon>Streptomycetaceae</taxon>
        <taxon>Streptomyces</taxon>
    </lineage>
</organism>
<dbReference type="RefSeq" id="WP_197990736.1">
    <property type="nucleotide sequence ID" value="NZ_JACYXC010000001.1"/>
</dbReference>
<dbReference type="InterPro" id="IPR001647">
    <property type="entry name" value="HTH_TetR"/>
</dbReference>
<name>A0ABS0NQL5_9ACTN</name>
<evidence type="ECO:0000256" key="1">
    <source>
        <dbReference type="ARBA" id="ARBA00023015"/>
    </source>
</evidence>
<dbReference type="Proteomes" id="UP000807371">
    <property type="component" value="Unassembled WGS sequence"/>
</dbReference>
<dbReference type="InterPro" id="IPR023772">
    <property type="entry name" value="DNA-bd_HTH_TetR-type_CS"/>
</dbReference>
<sequence>MTTEPTRGHPGPGLRESKKVRTRGHLAATALELFLTRGFDQVSVADVAAAADVSKPTLFRYFPSKEDLILHRFADHQDEAARVVRARPAEWSPVRALHEHFRAALRDRDPITGLSDLPDVVAFQRLLYSTPSLESRLAHYTGREVDLLAEELHAPSRPPLAARLAARHLVTVRQELGRENWRRIAAGRSAEDVYPEAVADADLAFGMLADGLDAVG</sequence>